<dbReference type="Pfam" id="PF01804">
    <property type="entry name" value="Penicil_amidase"/>
    <property type="match status" value="1"/>
</dbReference>
<evidence type="ECO:0000313" key="1">
    <source>
        <dbReference type="EMBL" id="SSW94500.1"/>
    </source>
</evidence>
<name>A0A3B0LXI1_9GAMM</name>
<dbReference type="GO" id="GO:0016787">
    <property type="term" value="F:hydrolase activity"/>
    <property type="evidence" value="ECO:0007669"/>
    <property type="project" value="InterPro"/>
</dbReference>
<dbReference type="SUPFAM" id="SSF56235">
    <property type="entry name" value="N-terminal nucleophile aminohydrolases (Ntn hydrolases)"/>
    <property type="match status" value="1"/>
</dbReference>
<organism evidence="1">
    <name type="scientific">Arsenophonus endosymbiont of Trialeurodes vaporariorum</name>
    <dbReference type="NCBI Taxonomy" id="235567"/>
    <lineage>
        <taxon>Bacteria</taxon>
        <taxon>Pseudomonadati</taxon>
        <taxon>Pseudomonadota</taxon>
        <taxon>Gammaproteobacteria</taxon>
        <taxon>Enterobacterales</taxon>
        <taxon>Morganellaceae</taxon>
        <taxon>Arsenophonus</taxon>
    </lineage>
</organism>
<dbReference type="InterPro" id="IPR029055">
    <property type="entry name" value="Ntn_hydrolases_N"/>
</dbReference>
<sequence length="79" mass="8982">MGSNDSIAWGLTNAYASTFDFIRTKEPITHWPVHQEMIKVRKLLGGYDTVELNIPVSPWGPVVSTQEENLAMRWVLQLP</sequence>
<dbReference type="InterPro" id="IPR002692">
    <property type="entry name" value="S45"/>
</dbReference>
<reference evidence="1" key="1">
    <citation type="submission" date="2018-04" db="EMBL/GenBank/DDBJ databases">
        <authorList>
            <person name="Go L.Y."/>
            <person name="Mitchell J.A."/>
        </authorList>
    </citation>
    <scope>NUCLEOTIDE SEQUENCE</scope>
    <source>
        <strain evidence="1">ARTV</strain>
    </source>
</reference>
<proteinExistence type="predicted"/>
<dbReference type="EMBL" id="UFQR01000001">
    <property type="protein sequence ID" value="SSW94500.1"/>
    <property type="molecule type" value="Genomic_DNA"/>
</dbReference>
<dbReference type="GO" id="GO:0017000">
    <property type="term" value="P:antibiotic biosynthetic process"/>
    <property type="evidence" value="ECO:0007669"/>
    <property type="project" value="InterPro"/>
</dbReference>
<gene>
    <name evidence="1" type="ORF">ARTV_0015</name>
</gene>
<dbReference type="AlphaFoldDB" id="A0A3B0LXI1"/>
<protein>
    <submittedName>
        <fullName evidence="1">Uncharacterized protein</fullName>
    </submittedName>
</protein>
<accession>A0A3B0LXI1</accession>